<dbReference type="CDD" id="cd00293">
    <property type="entry name" value="USP-like"/>
    <property type="match status" value="1"/>
</dbReference>
<organism evidence="3 4">
    <name type="scientific">Thalassorhabdus alkalitolerans</name>
    <dbReference type="NCBI Taxonomy" id="2282697"/>
    <lineage>
        <taxon>Bacteria</taxon>
        <taxon>Bacillati</taxon>
        <taxon>Bacillota</taxon>
        <taxon>Bacilli</taxon>
        <taxon>Bacillales</taxon>
        <taxon>Bacillaceae</taxon>
        <taxon>Thalassorhabdus</taxon>
    </lineage>
</organism>
<accession>A0ABW0YS32</accession>
<dbReference type="SUPFAM" id="SSF52402">
    <property type="entry name" value="Adenine nucleotide alpha hydrolases-like"/>
    <property type="match status" value="1"/>
</dbReference>
<dbReference type="EMBL" id="JBHSOZ010000003">
    <property type="protein sequence ID" value="MFC5712909.1"/>
    <property type="molecule type" value="Genomic_DNA"/>
</dbReference>
<dbReference type="PANTHER" id="PTHR46268:SF6">
    <property type="entry name" value="UNIVERSAL STRESS PROTEIN UP12"/>
    <property type="match status" value="1"/>
</dbReference>
<dbReference type="Proteomes" id="UP001596142">
    <property type="component" value="Unassembled WGS sequence"/>
</dbReference>
<feature type="domain" description="UspA" evidence="2">
    <location>
        <begin position="5"/>
        <end position="144"/>
    </location>
</feature>
<proteinExistence type="inferred from homology"/>
<protein>
    <submittedName>
        <fullName evidence="3">Universal stress protein</fullName>
    </submittedName>
</protein>
<comment type="caution">
    <text evidence="3">The sequence shown here is derived from an EMBL/GenBank/DDBJ whole genome shotgun (WGS) entry which is preliminary data.</text>
</comment>
<evidence type="ECO:0000313" key="4">
    <source>
        <dbReference type="Proteomes" id="UP001596142"/>
    </source>
</evidence>
<dbReference type="RefSeq" id="WP_385940230.1">
    <property type="nucleotide sequence ID" value="NZ_JBHSOZ010000003.1"/>
</dbReference>
<dbReference type="PRINTS" id="PR01438">
    <property type="entry name" value="UNVRSLSTRESS"/>
</dbReference>
<dbReference type="Gene3D" id="3.40.50.620">
    <property type="entry name" value="HUPs"/>
    <property type="match status" value="1"/>
</dbReference>
<dbReference type="InterPro" id="IPR006016">
    <property type="entry name" value="UspA"/>
</dbReference>
<dbReference type="Pfam" id="PF00582">
    <property type="entry name" value="Usp"/>
    <property type="match status" value="1"/>
</dbReference>
<name>A0ABW0YS32_9BACI</name>
<reference evidence="4" key="1">
    <citation type="journal article" date="2019" name="Int. J. Syst. Evol. Microbiol.">
        <title>The Global Catalogue of Microorganisms (GCM) 10K type strain sequencing project: providing services to taxonomists for standard genome sequencing and annotation.</title>
        <authorList>
            <consortium name="The Broad Institute Genomics Platform"/>
            <consortium name="The Broad Institute Genome Sequencing Center for Infectious Disease"/>
            <person name="Wu L."/>
            <person name="Ma J."/>
        </authorList>
    </citation>
    <scope>NUCLEOTIDE SEQUENCE [LARGE SCALE GENOMIC DNA]</scope>
    <source>
        <strain evidence="4">CECT 7184</strain>
    </source>
</reference>
<evidence type="ECO:0000256" key="1">
    <source>
        <dbReference type="ARBA" id="ARBA00008791"/>
    </source>
</evidence>
<evidence type="ECO:0000259" key="2">
    <source>
        <dbReference type="Pfam" id="PF00582"/>
    </source>
</evidence>
<gene>
    <name evidence="3" type="ORF">ACFPU1_08955</name>
</gene>
<dbReference type="PANTHER" id="PTHR46268">
    <property type="entry name" value="STRESS RESPONSE PROTEIN NHAX"/>
    <property type="match status" value="1"/>
</dbReference>
<evidence type="ECO:0000313" key="3">
    <source>
        <dbReference type="EMBL" id="MFC5712909.1"/>
    </source>
</evidence>
<keyword evidence="4" id="KW-1185">Reference proteome</keyword>
<dbReference type="InterPro" id="IPR006015">
    <property type="entry name" value="Universal_stress_UspA"/>
</dbReference>
<comment type="similarity">
    <text evidence="1">Belongs to the universal stress protein A family.</text>
</comment>
<sequence length="148" mass="16419">MNQEYKTLLAAVDSSEESFQALKKGFELAKENDAKLIISHVVDTRITSSLEQYDDAAFLRAKKYGEELLENYKEKAINSGINNVETVLEYGTPKVKIPTEIARKHEADVIIVGATGINAAQRIFLGSVSENIARRADCDVLIVRKSTD</sequence>
<dbReference type="InterPro" id="IPR014729">
    <property type="entry name" value="Rossmann-like_a/b/a_fold"/>
</dbReference>